<dbReference type="Gene3D" id="3.40.390.10">
    <property type="entry name" value="Collagenase (Catalytic Domain)"/>
    <property type="match status" value="1"/>
</dbReference>
<keyword evidence="2" id="KW-0732">Signal</keyword>
<feature type="chain" id="PRO_5038535322" description="Peptidase M10 metallopeptidase domain-containing protein" evidence="2">
    <location>
        <begin position="38"/>
        <end position="188"/>
    </location>
</feature>
<organism evidence="3 4">
    <name type="scientific">Streptomyces naganishii JCM 4654</name>
    <dbReference type="NCBI Taxonomy" id="1306179"/>
    <lineage>
        <taxon>Bacteria</taxon>
        <taxon>Bacillati</taxon>
        <taxon>Actinomycetota</taxon>
        <taxon>Actinomycetes</taxon>
        <taxon>Kitasatosporales</taxon>
        <taxon>Streptomycetaceae</taxon>
        <taxon>Streptomyces</taxon>
    </lineage>
</organism>
<accession>A0A918Y8Q1</accession>
<reference evidence="3" key="2">
    <citation type="submission" date="2020-09" db="EMBL/GenBank/DDBJ databases">
        <authorList>
            <person name="Sun Q."/>
            <person name="Ohkuma M."/>
        </authorList>
    </citation>
    <scope>NUCLEOTIDE SEQUENCE</scope>
    <source>
        <strain evidence="3">JCM 4654</strain>
    </source>
</reference>
<gene>
    <name evidence="3" type="ORF">GCM10010508_52460</name>
</gene>
<dbReference type="InterPro" id="IPR024079">
    <property type="entry name" value="MetalloPept_cat_dom_sf"/>
</dbReference>
<dbReference type="RefSeq" id="WP_229865617.1">
    <property type="nucleotide sequence ID" value="NZ_BMVF01000016.1"/>
</dbReference>
<proteinExistence type="predicted"/>
<dbReference type="AlphaFoldDB" id="A0A918Y8Q1"/>
<name>A0A918Y8Q1_9ACTN</name>
<evidence type="ECO:0000313" key="3">
    <source>
        <dbReference type="EMBL" id="GHD93897.1"/>
    </source>
</evidence>
<evidence type="ECO:0008006" key="5">
    <source>
        <dbReference type="Google" id="ProtNLM"/>
    </source>
</evidence>
<comment type="caution">
    <text evidence="3">The sequence shown here is derived from an EMBL/GenBank/DDBJ whole genome shotgun (WGS) entry which is preliminary data.</text>
</comment>
<reference evidence="3" key="1">
    <citation type="journal article" date="2014" name="Int. J. Syst. Evol. Microbiol.">
        <title>Complete genome sequence of Corynebacterium casei LMG S-19264T (=DSM 44701T), isolated from a smear-ripened cheese.</title>
        <authorList>
            <consortium name="US DOE Joint Genome Institute (JGI-PGF)"/>
            <person name="Walter F."/>
            <person name="Albersmeier A."/>
            <person name="Kalinowski J."/>
            <person name="Ruckert C."/>
        </authorList>
    </citation>
    <scope>NUCLEOTIDE SEQUENCE</scope>
    <source>
        <strain evidence="3">JCM 4654</strain>
    </source>
</reference>
<keyword evidence="4" id="KW-1185">Reference proteome</keyword>
<evidence type="ECO:0000256" key="2">
    <source>
        <dbReference type="SAM" id="SignalP"/>
    </source>
</evidence>
<dbReference type="SUPFAM" id="SSF55486">
    <property type="entry name" value="Metalloproteases ('zincins'), catalytic domain"/>
    <property type="match status" value="1"/>
</dbReference>
<feature type="signal peptide" evidence="2">
    <location>
        <begin position="1"/>
        <end position="37"/>
    </location>
</feature>
<feature type="region of interest" description="Disordered" evidence="1">
    <location>
        <begin position="163"/>
        <end position="188"/>
    </location>
</feature>
<dbReference type="GO" id="GO:0008237">
    <property type="term" value="F:metallopeptidase activity"/>
    <property type="evidence" value="ECO:0007669"/>
    <property type="project" value="InterPro"/>
</dbReference>
<sequence>MQRRVTRTALTRTSLTLASCGALALAGTLATTAPAYATYYSGGMPKRSFSVKTVGINSEWVKYFDTGRKNWNSAGVGANIQRKSSAKPSYTAGNYSASWYGLYAPSGSRSSRSFQIKVNATTLWRDTKSIPKYDKWVRSTTTHELGHALSLADNPNTSKVSLMKHSRDRSKVQTPQPYDKSEVKRIYK</sequence>
<dbReference type="EMBL" id="BMVF01000016">
    <property type="protein sequence ID" value="GHD93897.1"/>
    <property type="molecule type" value="Genomic_DNA"/>
</dbReference>
<protein>
    <recommendedName>
        <fullName evidence="5">Peptidase M10 metallopeptidase domain-containing protein</fullName>
    </recommendedName>
</protein>
<evidence type="ECO:0000256" key="1">
    <source>
        <dbReference type="SAM" id="MobiDB-lite"/>
    </source>
</evidence>
<evidence type="ECO:0000313" key="4">
    <source>
        <dbReference type="Proteomes" id="UP000608955"/>
    </source>
</evidence>
<feature type="compositionally biased region" description="Basic and acidic residues" evidence="1">
    <location>
        <begin position="179"/>
        <end position="188"/>
    </location>
</feature>
<dbReference type="Proteomes" id="UP000608955">
    <property type="component" value="Unassembled WGS sequence"/>
</dbReference>